<dbReference type="RefSeq" id="WP_131559400.1">
    <property type="nucleotide sequence ID" value="NZ_SJSN01000009.1"/>
</dbReference>
<dbReference type="AlphaFoldDB" id="A0A4R0P2K8"/>
<gene>
    <name evidence="1" type="ORF">EZ449_12940</name>
</gene>
<sequence>MNKIKAVIFDLDGTLGNTLPLCIAVFKNSIEPLINHSLSDEKILATFVLSEERTIIGLSPQNHERAISFQIA</sequence>
<accession>A0A4R0P2K8</accession>
<dbReference type="OrthoDB" id="9807630at2"/>
<dbReference type="Proteomes" id="UP000291485">
    <property type="component" value="Unassembled WGS sequence"/>
</dbReference>
<name>A0A4R0P2K8_9SPHI</name>
<dbReference type="Pfam" id="PF13419">
    <property type="entry name" value="HAD_2"/>
    <property type="match status" value="1"/>
</dbReference>
<evidence type="ECO:0000313" key="2">
    <source>
        <dbReference type="Proteomes" id="UP000291485"/>
    </source>
</evidence>
<protein>
    <submittedName>
        <fullName evidence="1">Uncharacterized protein</fullName>
    </submittedName>
</protein>
<dbReference type="EMBL" id="SJSN01000009">
    <property type="protein sequence ID" value="TCD08303.1"/>
    <property type="molecule type" value="Genomic_DNA"/>
</dbReference>
<dbReference type="InterPro" id="IPR041492">
    <property type="entry name" value="HAD_2"/>
</dbReference>
<keyword evidence="2" id="KW-1185">Reference proteome</keyword>
<proteinExistence type="predicted"/>
<organism evidence="1 2">
    <name type="scientific">Pedobacter frigidisoli</name>
    <dbReference type="NCBI Taxonomy" id="2530455"/>
    <lineage>
        <taxon>Bacteria</taxon>
        <taxon>Pseudomonadati</taxon>
        <taxon>Bacteroidota</taxon>
        <taxon>Sphingobacteriia</taxon>
        <taxon>Sphingobacteriales</taxon>
        <taxon>Sphingobacteriaceae</taxon>
        <taxon>Pedobacter</taxon>
    </lineage>
</organism>
<dbReference type="InterPro" id="IPR036412">
    <property type="entry name" value="HAD-like_sf"/>
</dbReference>
<reference evidence="1 2" key="1">
    <citation type="submission" date="2019-02" db="EMBL/GenBank/DDBJ databases">
        <title>Pedobacter sp. RP-3-11 sp. nov., isolated from Arctic soil.</title>
        <authorList>
            <person name="Dahal R.H."/>
        </authorList>
    </citation>
    <scope>NUCLEOTIDE SEQUENCE [LARGE SCALE GENOMIC DNA]</scope>
    <source>
        <strain evidence="1 2">RP-3-11</strain>
    </source>
</reference>
<dbReference type="InterPro" id="IPR023198">
    <property type="entry name" value="PGP-like_dom2"/>
</dbReference>
<comment type="caution">
    <text evidence="1">The sequence shown here is derived from an EMBL/GenBank/DDBJ whole genome shotgun (WGS) entry which is preliminary data.</text>
</comment>
<evidence type="ECO:0000313" key="1">
    <source>
        <dbReference type="EMBL" id="TCD08303.1"/>
    </source>
</evidence>
<dbReference type="SUPFAM" id="SSF56784">
    <property type="entry name" value="HAD-like"/>
    <property type="match status" value="1"/>
</dbReference>
<dbReference type="Gene3D" id="1.10.150.240">
    <property type="entry name" value="Putative phosphatase, domain 2"/>
    <property type="match status" value="1"/>
</dbReference>